<dbReference type="GO" id="GO:0005886">
    <property type="term" value="C:plasma membrane"/>
    <property type="evidence" value="ECO:0007669"/>
    <property type="project" value="TreeGrafter"/>
</dbReference>
<evidence type="ECO:0000256" key="2">
    <source>
        <dbReference type="ARBA" id="ARBA00022729"/>
    </source>
</evidence>
<name>A0A1D2M335_ORCCI</name>
<comment type="similarity">
    <text evidence="1 6">Belongs to the peptidase M2 family.</text>
</comment>
<evidence type="ECO:0000313" key="7">
    <source>
        <dbReference type="EMBL" id="ODM87383.1"/>
    </source>
</evidence>
<comment type="caution">
    <text evidence="6">Lacks conserved residue(s) required for the propagation of feature annotation.</text>
</comment>
<comment type="caution">
    <text evidence="7">The sequence shown here is derived from an EMBL/GenBank/DDBJ whole genome shotgun (WGS) entry which is preliminary data.</text>
</comment>
<evidence type="ECO:0000256" key="6">
    <source>
        <dbReference type="PROSITE-ProRule" id="PRU01355"/>
    </source>
</evidence>
<evidence type="ECO:0000256" key="5">
    <source>
        <dbReference type="PIRSR" id="PIRSR601548-4"/>
    </source>
</evidence>
<dbReference type="PROSITE" id="PS52011">
    <property type="entry name" value="PEPTIDASE_M2"/>
    <property type="match status" value="1"/>
</dbReference>
<evidence type="ECO:0000256" key="4">
    <source>
        <dbReference type="ARBA" id="ARBA00023180"/>
    </source>
</evidence>
<dbReference type="OrthoDB" id="10029630at2759"/>
<keyword evidence="2" id="KW-0732">Signal</keyword>
<feature type="non-terminal residue" evidence="7">
    <location>
        <position position="135"/>
    </location>
</feature>
<keyword evidence="3 5" id="KW-1015">Disulfide bond</keyword>
<dbReference type="GO" id="GO:0006508">
    <property type="term" value="P:proteolysis"/>
    <property type="evidence" value="ECO:0007669"/>
    <property type="project" value="InterPro"/>
</dbReference>
<dbReference type="PANTHER" id="PTHR10514">
    <property type="entry name" value="ANGIOTENSIN-CONVERTING ENZYME"/>
    <property type="match status" value="1"/>
</dbReference>
<dbReference type="PANTHER" id="PTHR10514:SF27">
    <property type="entry name" value="ANGIOTENSIN-CONVERTING ENZYME"/>
    <property type="match status" value="1"/>
</dbReference>
<keyword evidence="8" id="KW-1185">Reference proteome</keyword>
<evidence type="ECO:0000256" key="3">
    <source>
        <dbReference type="ARBA" id="ARBA00023157"/>
    </source>
</evidence>
<sequence>MRSVIPPVIRDEMDFDAGSKYHVPNDYPYIAYFVSHILQFQLYKALCITAKEYPAQPLHECDFYQNQEAGAQLKKLLEAGSSKNWHVLLEETISESKMDASAILEYFAPLHDYLREYRAKINYPIGWSKDAFEAM</sequence>
<dbReference type="AlphaFoldDB" id="A0A1D2M335"/>
<dbReference type="GO" id="GO:0008237">
    <property type="term" value="F:metallopeptidase activity"/>
    <property type="evidence" value="ECO:0007669"/>
    <property type="project" value="InterPro"/>
</dbReference>
<reference evidence="7 8" key="1">
    <citation type="journal article" date="2016" name="Genome Biol. Evol.">
        <title>Gene Family Evolution Reflects Adaptation to Soil Environmental Stressors in the Genome of the Collembolan Orchesella cincta.</title>
        <authorList>
            <person name="Faddeeva-Vakhrusheva A."/>
            <person name="Derks M.F."/>
            <person name="Anvar S.Y."/>
            <person name="Agamennone V."/>
            <person name="Suring W."/>
            <person name="Smit S."/>
            <person name="van Straalen N.M."/>
            <person name="Roelofs D."/>
        </authorList>
    </citation>
    <scope>NUCLEOTIDE SEQUENCE [LARGE SCALE GENOMIC DNA]</scope>
    <source>
        <tissue evidence="7">Mixed pool</tissue>
    </source>
</reference>
<dbReference type="EMBL" id="LJIJ01005439">
    <property type="protein sequence ID" value="ODM87383.1"/>
    <property type="molecule type" value="Genomic_DNA"/>
</dbReference>
<dbReference type="Proteomes" id="UP000094527">
    <property type="component" value="Unassembled WGS sequence"/>
</dbReference>
<gene>
    <name evidence="7" type="ORF">Ocin01_19298</name>
</gene>
<accession>A0A1D2M335</accession>
<dbReference type="STRING" id="48709.A0A1D2M335"/>
<dbReference type="GO" id="GO:0008241">
    <property type="term" value="F:peptidyl-dipeptidase activity"/>
    <property type="evidence" value="ECO:0007669"/>
    <property type="project" value="InterPro"/>
</dbReference>
<keyword evidence="4" id="KW-0325">Glycoprotein</keyword>
<dbReference type="OMA" id="MCTASRQ"/>
<evidence type="ECO:0000256" key="1">
    <source>
        <dbReference type="ARBA" id="ARBA00008139"/>
    </source>
</evidence>
<protein>
    <submittedName>
        <fullName evidence="7">Angiotensin-converting enzyme</fullName>
    </submittedName>
</protein>
<proteinExistence type="inferred from homology"/>
<dbReference type="Pfam" id="PF01401">
    <property type="entry name" value="Peptidase_M2"/>
    <property type="match status" value="1"/>
</dbReference>
<feature type="disulfide bond" evidence="5">
    <location>
        <begin position="47"/>
        <end position="61"/>
    </location>
</feature>
<organism evidence="7 8">
    <name type="scientific">Orchesella cincta</name>
    <name type="common">Springtail</name>
    <name type="synonym">Podura cincta</name>
    <dbReference type="NCBI Taxonomy" id="48709"/>
    <lineage>
        <taxon>Eukaryota</taxon>
        <taxon>Metazoa</taxon>
        <taxon>Ecdysozoa</taxon>
        <taxon>Arthropoda</taxon>
        <taxon>Hexapoda</taxon>
        <taxon>Collembola</taxon>
        <taxon>Entomobryomorpha</taxon>
        <taxon>Entomobryoidea</taxon>
        <taxon>Orchesellidae</taxon>
        <taxon>Orchesellinae</taxon>
        <taxon>Orchesella</taxon>
    </lineage>
</organism>
<evidence type="ECO:0000313" key="8">
    <source>
        <dbReference type="Proteomes" id="UP000094527"/>
    </source>
</evidence>
<dbReference type="InterPro" id="IPR001548">
    <property type="entry name" value="Peptidase_M2"/>
</dbReference>
<dbReference type="SUPFAM" id="SSF55486">
    <property type="entry name" value="Metalloproteases ('zincins'), catalytic domain"/>
    <property type="match status" value="1"/>
</dbReference>